<dbReference type="EMBL" id="LT629973">
    <property type="protein sequence ID" value="SEH87141.1"/>
    <property type="molecule type" value="Genomic_DNA"/>
</dbReference>
<keyword evidence="1" id="KW-0732">Signal</keyword>
<dbReference type="SUPFAM" id="SSF49899">
    <property type="entry name" value="Concanavalin A-like lectins/glucanases"/>
    <property type="match status" value="1"/>
</dbReference>
<feature type="signal peptide" evidence="1">
    <location>
        <begin position="1"/>
        <end position="18"/>
    </location>
</feature>
<dbReference type="Gene3D" id="2.60.120.200">
    <property type="match status" value="1"/>
</dbReference>
<keyword evidence="3" id="KW-1185">Reference proteome</keyword>
<evidence type="ECO:0000313" key="3">
    <source>
        <dbReference type="Proteomes" id="UP000176204"/>
    </source>
</evidence>
<evidence type="ECO:0000313" key="2">
    <source>
        <dbReference type="EMBL" id="SEH87141.1"/>
    </source>
</evidence>
<dbReference type="Proteomes" id="UP000176204">
    <property type="component" value="Chromosome I"/>
</dbReference>
<sequence length="304" mass="32602">MKKLFFLVVLLWCHSAVADVQLAHYWNFDEYAAFGKPAALPDTLPYDPDGIWTLNLKKVGQQGAYVDHFIKPASMVNPAYSQYGYGGAYGNFYHVGAPGGASGNGYAYLSCQGVLLDFKAAWSYSITSWIKPEVTGRMVLFSIGMAGEGFQLIYDSATNSLTYNLHGIAADFGSLNMGAAFGGDSDFRHIGFSMDYDGQGNMAVDYYLNGVKYIGSTASVAGMMGQTISGFNIGADGTDGGLSGSCNYDDIKVFKGVLNDAEIKDAMNPGIGSFIIEAPSMPEPATPLLACLGSLFLLRRRRLA</sequence>
<reference evidence="3" key="1">
    <citation type="submission" date="2016-09" db="EMBL/GenBank/DDBJ databases">
        <authorList>
            <person name="Koehorst J."/>
        </authorList>
    </citation>
    <scope>NUCLEOTIDE SEQUENCE [LARGE SCALE GENOMIC DNA]</scope>
</reference>
<gene>
    <name evidence="2" type="ORF">PYTT_1349</name>
</gene>
<dbReference type="RefSeq" id="WP_067773465.1">
    <property type="nucleotide sequence ID" value="NZ_JACVVN010000013.1"/>
</dbReference>
<dbReference type="Pfam" id="PF13385">
    <property type="entry name" value="Laminin_G_3"/>
    <property type="match status" value="1"/>
</dbReference>
<accession>A0A1C7PHW2</accession>
<dbReference type="AlphaFoldDB" id="A0A1C7PHW2"/>
<name>A0A1C7PHW2_9BACT</name>
<feature type="chain" id="PRO_5014266643" evidence="1">
    <location>
        <begin position="19"/>
        <end position="304"/>
    </location>
</feature>
<proteinExistence type="predicted"/>
<dbReference type="InterPro" id="IPR013320">
    <property type="entry name" value="ConA-like_dom_sf"/>
</dbReference>
<dbReference type="GO" id="GO:0030246">
    <property type="term" value="F:carbohydrate binding"/>
    <property type="evidence" value="ECO:0007669"/>
    <property type="project" value="UniProtKB-KW"/>
</dbReference>
<keyword evidence="2" id="KW-0430">Lectin</keyword>
<organism evidence="2 3">
    <name type="scientific">Akkermansia glycaniphila</name>
    <dbReference type="NCBI Taxonomy" id="1679444"/>
    <lineage>
        <taxon>Bacteria</taxon>
        <taxon>Pseudomonadati</taxon>
        <taxon>Verrucomicrobiota</taxon>
        <taxon>Verrucomicrobiia</taxon>
        <taxon>Verrucomicrobiales</taxon>
        <taxon>Akkermansiaceae</taxon>
        <taxon>Akkermansia</taxon>
    </lineage>
</organism>
<protein>
    <submittedName>
        <fullName evidence="2">Concanavalin a-like lectin/glucanase domain</fullName>
    </submittedName>
</protein>
<dbReference type="KEGG" id="agl:PYTT_1349"/>
<evidence type="ECO:0000256" key="1">
    <source>
        <dbReference type="SAM" id="SignalP"/>
    </source>
</evidence>